<dbReference type="EMBL" id="STFF01000001">
    <property type="protein sequence ID" value="THU41267.1"/>
    <property type="molecule type" value="Genomic_DNA"/>
</dbReference>
<dbReference type="PANTHER" id="PTHR37841">
    <property type="entry name" value="GLR2918 PROTEIN"/>
    <property type="match status" value="1"/>
</dbReference>
<comment type="caution">
    <text evidence="2">The sequence shown here is derived from an EMBL/GenBank/DDBJ whole genome shotgun (WGS) entry which is preliminary data.</text>
</comment>
<reference evidence="2 3" key="1">
    <citation type="submission" date="2019-04" db="EMBL/GenBank/DDBJ databases">
        <title>Niastella caeni sp. nov., isolated from activated sludge.</title>
        <authorList>
            <person name="Sheng M."/>
        </authorList>
    </citation>
    <scope>NUCLEOTIDE SEQUENCE [LARGE SCALE GENOMIC DNA]</scope>
    <source>
        <strain evidence="2 3">HX-2-15</strain>
    </source>
</reference>
<sequence length="569" mass="63801">MRKCLLVLGLLSTLFVNAQTKKVTPKKKNVKAEKAVKAAPVEDVAIPIEEEVIFEAPKEERIEETKIMVAEEPARRPENTPNVVDGEPFYIYSSNSEKNITIAYMGNDNSYSNRRFGLLEYYSKKKLTPFVFESISGFYESDLSIVRLNGKNGLMNTKGQIIVPCIYDDMNTITVDGIMYYIVSKNGRFGVINAQNESIIPFEYDNISKQYNANVYLEVTKSGKSGLMNFVSRKEVIPVMYDRIHVQSANLVMVRKGNLNTLFNLTGEKALSNWYTQLDVINDNELAIAELYGKKGLIGMDDRKIIPLEYDVLNRMRSGYASRSLFIAAKGGKYGLLGADGKVALPLQYDMISSISNDMICVSKNNKKGILMIDGKVVIPVEYDDLTDGDKYFLVKKNNKYGVIARDGNTILPVEYDALNRISIADSYNSPYLVGAKNGKKGMVDGVTGKARIEFIYDDLIGTRRNSYSSTESFNNSIIAVKNNKYGVIEMNGEVALPFVYDDLQYLNSFLVIAGKNGKYGVVDIYNNNNVVLPFEYQFVSHKSGTIIAYKDSYEKFRVSSNKITKVGN</sequence>
<dbReference type="PANTHER" id="PTHR37841:SF1">
    <property type="entry name" value="DUF3298 DOMAIN-CONTAINING PROTEIN"/>
    <property type="match status" value="1"/>
</dbReference>
<feature type="signal peptide" evidence="1">
    <location>
        <begin position="1"/>
        <end position="18"/>
    </location>
</feature>
<dbReference type="AlphaFoldDB" id="A0A4S8HZT5"/>
<dbReference type="Proteomes" id="UP000306918">
    <property type="component" value="Unassembled WGS sequence"/>
</dbReference>
<dbReference type="RefSeq" id="WP_136575757.1">
    <property type="nucleotide sequence ID" value="NZ_STFF01000001.1"/>
</dbReference>
<protein>
    <submittedName>
        <fullName evidence="2">WG repeat-containing protein</fullName>
    </submittedName>
</protein>
<dbReference type="InterPro" id="IPR032774">
    <property type="entry name" value="WG_beta_rep"/>
</dbReference>
<evidence type="ECO:0000313" key="2">
    <source>
        <dbReference type="EMBL" id="THU41267.1"/>
    </source>
</evidence>
<gene>
    <name evidence="2" type="ORF">FAM09_03930</name>
</gene>
<dbReference type="OrthoDB" id="623514at2"/>
<evidence type="ECO:0000256" key="1">
    <source>
        <dbReference type="SAM" id="SignalP"/>
    </source>
</evidence>
<organism evidence="2 3">
    <name type="scientific">Niastella caeni</name>
    <dbReference type="NCBI Taxonomy" id="2569763"/>
    <lineage>
        <taxon>Bacteria</taxon>
        <taxon>Pseudomonadati</taxon>
        <taxon>Bacteroidota</taxon>
        <taxon>Chitinophagia</taxon>
        <taxon>Chitinophagales</taxon>
        <taxon>Chitinophagaceae</taxon>
        <taxon>Niastella</taxon>
    </lineage>
</organism>
<keyword evidence="1" id="KW-0732">Signal</keyword>
<proteinExistence type="predicted"/>
<keyword evidence="3" id="KW-1185">Reference proteome</keyword>
<name>A0A4S8HZT5_9BACT</name>
<accession>A0A4S8HZT5</accession>
<evidence type="ECO:0000313" key="3">
    <source>
        <dbReference type="Proteomes" id="UP000306918"/>
    </source>
</evidence>
<feature type="chain" id="PRO_5020397509" evidence="1">
    <location>
        <begin position="19"/>
        <end position="569"/>
    </location>
</feature>
<dbReference type="Pfam" id="PF14903">
    <property type="entry name" value="WG_beta_rep"/>
    <property type="match status" value="6"/>
</dbReference>